<gene>
    <name evidence="4" type="ORF">HINF_LOCUS33339</name>
    <name evidence="5" type="ORF">HINF_LOCUS67551</name>
</gene>
<comment type="caution">
    <text evidence="4">The sequence shown here is derived from an EMBL/GenBank/DDBJ whole genome shotgun (WGS) entry which is preliminary data.</text>
</comment>
<name>A0AA86Q4R7_9EUKA</name>
<dbReference type="Pfam" id="PF19202">
    <property type="entry name" value="DUF5874"/>
    <property type="match status" value="1"/>
</dbReference>
<protein>
    <submittedName>
        <fullName evidence="4">VSP</fullName>
    </submittedName>
</protein>
<evidence type="ECO:0000256" key="1">
    <source>
        <dbReference type="SAM" id="MobiDB-lite"/>
    </source>
</evidence>
<evidence type="ECO:0000313" key="5">
    <source>
        <dbReference type="EMBL" id="CAL6094610.1"/>
    </source>
</evidence>
<keyword evidence="2" id="KW-1133">Transmembrane helix</keyword>
<organism evidence="4">
    <name type="scientific">Hexamita inflata</name>
    <dbReference type="NCBI Taxonomy" id="28002"/>
    <lineage>
        <taxon>Eukaryota</taxon>
        <taxon>Metamonada</taxon>
        <taxon>Diplomonadida</taxon>
        <taxon>Hexamitidae</taxon>
        <taxon>Hexamitinae</taxon>
        <taxon>Hexamita</taxon>
    </lineage>
</organism>
<evidence type="ECO:0000256" key="2">
    <source>
        <dbReference type="SAM" id="Phobius"/>
    </source>
</evidence>
<reference evidence="4" key="1">
    <citation type="submission" date="2023-06" db="EMBL/GenBank/DDBJ databases">
        <authorList>
            <person name="Kurt Z."/>
        </authorList>
    </citation>
    <scope>NUCLEOTIDE SEQUENCE</scope>
</reference>
<evidence type="ECO:0000313" key="4">
    <source>
        <dbReference type="EMBL" id="CAI9945694.1"/>
    </source>
</evidence>
<evidence type="ECO:0000259" key="3">
    <source>
        <dbReference type="Pfam" id="PF19202"/>
    </source>
</evidence>
<dbReference type="Proteomes" id="UP001642409">
    <property type="component" value="Unassembled WGS sequence"/>
</dbReference>
<dbReference type="EMBL" id="CATOUU010000748">
    <property type="protein sequence ID" value="CAI9945694.1"/>
    <property type="molecule type" value="Genomic_DNA"/>
</dbReference>
<proteinExistence type="predicted"/>
<evidence type="ECO:0000313" key="6">
    <source>
        <dbReference type="Proteomes" id="UP001642409"/>
    </source>
</evidence>
<dbReference type="EMBL" id="CAXDID020000468">
    <property type="protein sequence ID" value="CAL6094610.1"/>
    <property type="molecule type" value="Genomic_DNA"/>
</dbReference>
<feature type="transmembrane region" description="Helical" evidence="2">
    <location>
        <begin position="809"/>
        <end position="830"/>
    </location>
</feature>
<sequence>MCVKKCTTGYLQPDGEKCVPTCYETNPLWVLNTTKDGCMLKSDCNTGKYLSSDGKRCITSCKDENSFIPYPIADQCTMQCTNSYINADYTKCVPDCFVDNPASSLSVNQLMCELFCSIGFKSLDSKTCVTDCATQPQPAYLAQNLLKCESSCSAGSYLDLARKTCLSGCQGFGLIINGNECACGTTVYKLQNGVCVCDSQNKFVLDSKTGTCVCDTSAGFLQNPEGTVCVCDVSRGFLKTPSSGVCLCDTSKAFLSTPVNFVCMCDTKLGMLSVASNYQCVCDATKNFLPTAVSYACLCNTTNGFLSTPTVDGSGNKKCLCDTTLGQVSEPVGNICPCDYAGQHRERNSVTKLCWCILGYYMDGANTCQQCSSSTHMVSNTDRTACVCDAVNGFKLNGASCVCIGDGSYKYLNMAGTRCTACDENKNFKQNTNFGVCECWTSDYYISKDGSSCNLKSCGAGEVLSVDLKNCLAGCLNNQVLVTASPISYCKCTPAYYQRGAGCVACSLNMVQNAAGTGCTCNVGYTGVNCIQCATGYILDIGSQTNCIPVASCVDYVSADGKKCVSNCAYESPKVYFIKSDAKQCTSSCYSGERVIYDGNFYTCSPLSVAQMFSANVTINGLTGAVYVTSCNILKLNGKPYFLENTNKTCAPTCQVNDIEQIVGTQPLCVSCSTKILNSIANTDKTACKCILPLKLSRLSNECLSACKTLEFYRYDLGQCTCVPNSLPLLDNCACNANYIIVDNQCVACPAFSTPSKNLKQCECTFALGVNKSCVQQCNPNEKVVNGMCTCAYKAVNGVCVTNKSGQTAGIIGGVCLVVVVIIISVFLVYRANFNKKMAGREMIEDIADDDVEEPRIKSGKKKANISPAAQDLGGLVDSLVIEPHEDFAPAEENRDNHADQEQNEDVLIL</sequence>
<keyword evidence="6" id="KW-1185">Reference proteome</keyword>
<keyword evidence="2" id="KW-0812">Transmembrane</keyword>
<accession>A0AA86Q4R7</accession>
<dbReference type="SUPFAM" id="SSF57184">
    <property type="entry name" value="Growth factor receptor domain"/>
    <property type="match status" value="1"/>
</dbReference>
<dbReference type="InterPro" id="IPR043659">
    <property type="entry name" value="Exolysin_DUF5874"/>
</dbReference>
<dbReference type="InterPro" id="IPR009030">
    <property type="entry name" value="Growth_fac_rcpt_cys_sf"/>
</dbReference>
<keyword evidence="2" id="KW-0472">Membrane</keyword>
<dbReference type="AlphaFoldDB" id="A0AA86Q4R7"/>
<feature type="domain" description="DUF5874" evidence="3">
    <location>
        <begin position="192"/>
        <end position="270"/>
    </location>
</feature>
<feature type="region of interest" description="Disordered" evidence="1">
    <location>
        <begin position="887"/>
        <end position="910"/>
    </location>
</feature>
<feature type="compositionally biased region" description="Basic and acidic residues" evidence="1">
    <location>
        <begin position="887"/>
        <end position="901"/>
    </location>
</feature>
<reference evidence="5 6" key="2">
    <citation type="submission" date="2024-07" db="EMBL/GenBank/DDBJ databases">
        <authorList>
            <person name="Akdeniz Z."/>
        </authorList>
    </citation>
    <scope>NUCLEOTIDE SEQUENCE [LARGE SCALE GENOMIC DNA]</scope>
</reference>